<dbReference type="InterPro" id="IPR051450">
    <property type="entry name" value="Gfo/Idh/MocA_Oxidoreductases"/>
</dbReference>
<dbReference type="Proteomes" id="UP000178599">
    <property type="component" value="Unassembled WGS sequence"/>
</dbReference>
<dbReference type="GO" id="GO:0000166">
    <property type="term" value="F:nucleotide binding"/>
    <property type="evidence" value="ECO:0007669"/>
    <property type="project" value="InterPro"/>
</dbReference>
<evidence type="ECO:0000259" key="1">
    <source>
        <dbReference type="Pfam" id="PF01408"/>
    </source>
</evidence>
<dbReference type="InterPro" id="IPR000683">
    <property type="entry name" value="Gfo/Idh/MocA-like_OxRdtase_N"/>
</dbReference>
<dbReference type="EMBL" id="MHLE01000017">
    <property type="protein sequence ID" value="OGZ02862.1"/>
    <property type="molecule type" value="Genomic_DNA"/>
</dbReference>
<proteinExistence type="predicted"/>
<reference evidence="2 3" key="1">
    <citation type="journal article" date="2016" name="Nat. Commun.">
        <title>Thousands of microbial genomes shed light on interconnected biogeochemical processes in an aquifer system.</title>
        <authorList>
            <person name="Anantharaman K."/>
            <person name="Brown C.T."/>
            <person name="Hug L.A."/>
            <person name="Sharon I."/>
            <person name="Castelle C.J."/>
            <person name="Probst A.J."/>
            <person name="Thomas B.C."/>
            <person name="Singh A."/>
            <person name="Wilkins M.J."/>
            <person name="Karaoz U."/>
            <person name="Brodie E.L."/>
            <person name="Williams K.H."/>
            <person name="Hubbard S.S."/>
            <person name="Banfield J.F."/>
        </authorList>
    </citation>
    <scope>NUCLEOTIDE SEQUENCE [LARGE SCALE GENOMIC DNA]</scope>
</reference>
<protein>
    <recommendedName>
        <fullName evidence="1">Gfo/Idh/MocA-like oxidoreductase N-terminal domain-containing protein</fullName>
    </recommendedName>
</protein>
<evidence type="ECO:0000313" key="2">
    <source>
        <dbReference type="EMBL" id="OGZ02862.1"/>
    </source>
</evidence>
<dbReference type="PANTHER" id="PTHR43377:SF1">
    <property type="entry name" value="BILIVERDIN REDUCTASE A"/>
    <property type="match status" value="1"/>
</dbReference>
<feature type="domain" description="Gfo/Idh/MocA-like oxidoreductase N-terminal" evidence="1">
    <location>
        <begin position="10"/>
        <end position="127"/>
    </location>
</feature>
<dbReference type="InterPro" id="IPR036291">
    <property type="entry name" value="NAD(P)-bd_dom_sf"/>
</dbReference>
<dbReference type="Pfam" id="PF01408">
    <property type="entry name" value="GFO_IDH_MocA"/>
    <property type="match status" value="1"/>
</dbReference>
<gene>
    <name evidence="2" type="ORF">A2390_00035</name>
</gene>
<dbReference type="SUPFAM" id="SSF51735">
    <property type="entry name" value="NAD(P)-binding Rossmann-fold domains"/>
    <property type="match status" value="1"/>
</dbReference>
<name>A0A1G2CNS2_9BACT</name>
<dbReference type="PANTHER" id="PTHR43377">
    <property type="entry name" value="BILIVERDIN REDUCTASE A"/>
    <property type="match status" value="1"/>
</dbReference>
<accession>A0A1G2CNS2</accession>
<organism evidence="2 3">
    <name type="scientific">Candidatus Liptonbacteria bacterium RIFOXYB1_FULL_36_10</name>
    <dbReference type="NCBI Taxonomy" id="1798654"/>
    <lineage>
        <taxon>Bacteria</taxon>
        <taxon>Candidatus Liptoniibacteriota</taxon>
    </lineage>
</organism>
<dbReference type="Gene3D" id="3.40.50.720">
    <property type="entry name" value="NAD(P)-binding Rossmann-like Domain"/>
    <property type="match status" value="1"/>
</dbReference>
<sequence>MKNLNSKNSILLVGAGPMATAYAKVLINLKKPFLVVGRGKSSARLFTKTTNHPVILGGLDKWLKNNQPPKNSIIAVNIESLGYSARLLLKHDTKRILIEKPGGLNFNDIKKTAALAKEKNATVFLGYNRRFLSSVLYAKQLVKDDGGLLSIFFDFTEQSSKVASSFHPPAVKHFWLLANSSHVIDLAFFLAGKPKFFRSFSLGRLLWHKPAAWSGSGLTKKNVIFSCRADWRSPSRWRLELYTKKRRLILEPLEEIKEQLPDSFAVNPLTINNSLDLNFKPGLYLEVKEFLRSRPRSLLSISDYLLSLPFYKNLYKTR</sequence>
<comment type="caution">
    <text evidence="2">The sequence shown here is derived from an EMBL/GenBank/DDBJ whole genome shotgun (WGS) entry which is preliminary data.</text>
</comment>
<dbReference type="Gene3D" id="3.30.360.10">
    <property type="entry name" value="Dihydrodipicolinate Reductase, domain 2"/>
    <property type="match status" value="1"/>
</dbReference>
<dbReference type="AlphaFoldDB" id="A0A1G2CNS2"/>
<evidence type="ECO:0000313" key="3">
    <source>
        <dbReference type="Proteomes" id="UP000178599"/>
    </source>
</evidence>